<dbReference type="OrthoDB" id="797973at2"/>
<gene>
    <name evidence="1" type="ORF">GO816_07920</name>
</gene>
<dbReference type="RefSeq" id="WP_157540918.1">
    <property type="nucleotide sequence ID" value="NZ_WQLA01000003.1"/>
</dbReference>
<evidence type="ECO:0000313" key="2">
    <source>
        <dbReference type="Proteomes" id="UP000434850"/>
    </source>
</evidence>
<organism evidence="1 2">
    <name type="scientific">Mucilaginibacter aquatilis</name>
    <dbReference type="NCBI Taxonomy" id="1517760"/>
    <lineage>
        <taxon>Bacteria</taxon>
        <taxon>Pseudomonadati</taxon>
        <taxon>Bacteroidota</taxon>
        <taxon>Sphingobacteriia</taxon>
        <taxon>Sphingobacteriales</taxon>
        <taxon>Sphingobacteriaceae</taxon>
        <taxon>Mucilaginibacter</taxon>
    </lineage>
</organism>
<dbReference type="AlphaFoldDB" id="A0A6I4IBW4"/>
<accession>A0A6I4IBW4</accession>
<keyword evidence="2" id="KW-1185">Reference proteome</keyword>
<evidence type="ECO:0000313" key="1">
    <source>
        <dbReference type="EMBL" id="MVN91046.1"/>
    </source>
</evidence>
<sequence length="94" mass="10819">MQQDEFDFEEFDNSADEGAFHIELDFYDSDNLISMLVIPCNDAYIVVSNNEHLCTLVHTCKEIECWEQQEGTLDEELVEKLGAAIQGARPEDFR</sequence>
<proteinExistence type="predicted"/>
<dbReference type="Proteomes" id="UP000434850">
    <property type="component" value="Unassembled WGS sequence"/>
</dbReference>
<dbReference type="EMBL" id="WQLA01000003">
    <property type="protein sequence ID" value="MVN91046.1"/>
    <property type="molecule type" value="Genomic_DNA"/>
</dbReference>
<comment type="caution">
    <text evidence="1">The sequence shown here is derived from an EMBL/GenBank/DDBJ whole genome shotgun (WGS) entry which is preliminary data.</text>
</comment>
<protein>
    <submittedName>
        <fullName evidence="1">Uncharacterized protein</fullName>
    </submittedName>
</protein>
<name>A0A6I4IBW4_9SPHI</name>
<reference evidence="1 2" key="1">
    <citation type="submission" date="2019-12" db="EMBL/GenBank/DDBJ databases">
        <title>Mucilaginibacter sp. HME9299 genome sequencing and assembly.</title>
        <authorList>
            <person name="Kang H."/>
            <person name="Kim H."/>
            <person name="Joh K."/>
        </authorList>
    </citation>
    <scope>NUCLEOTIDE SEQUENCE [LARGE SCALE GENOMIC DNA]</scope>
    <source>
        <strain evidence="1 2">HME9299</strain>
    </source>
</reference>